<accession>A0A6N6JIR9</accession>
<gene>
    <name evidence="1" type="ORF">KIN_30880</name>
</gene>
<dbReference type="EMBL" id="BLJE01000003">
    <property type="protein sequence ID" value="GFE66014.1"/>
    <property type="molecule type" value="Genomic_DNA"/>
</dbReference>
<reference evidence="1 2" key="1">
    <citation type="submission" date="2019-12" db="EMBL/GenBank/DDBJ databases">
        <title>Litoreibacter badius sp. nov., a novel bacteriochlorophyll a-containing bacterium in the genus Litoreibacter.</title>
        <authorList>
            <person name="Kanamuro M."/>
            <person name="Takabe Y."/>
            <person name="Mori K."/>
            <person name="Takaichi S."/>
            <person name="Hanada S."/>
        </authorList>
    </citation>
    <scope>NUCLEOTIDE SEQUENCE [LARGE SCALE GENOMIC DNA]</scope>
    <source>
        <strain evidence="1 2">K6</strain>
    </source>
</reference>
<sequence length="228" mass="25800">MRLWIVLLLFLCVGCGRPLTPTEQNYLQGIHGPSLDTSKVRLVRIPPLRSFSLAIPKRPRVTCQDRIFPPPTEEIVTGAPAATVIFNRIFVNRDYYLPNYIPGYPNEMYLYEAMLLAHEMTHIWQWQNRDITGYHPFKAVAEHRASADPYLFDLGDSDAQFSDFGYEQQGAIVEEFVCCRALDPDGARTARLRELLEAAFGNPSLVARLPNTNVIKPWDGADVEAVCS</sequence>
<proteinExistence type="predicted"/>
<evidence type="ECO:0000313" key="2">
    <source>
        <dbReference type="Proteomes" id="UP000436822"/>
    </source>
</evidence>
<dbReference type="OrthoDB" id="8686772at2"/>
<dbReference type="Proteomes" id="UP000436822">
    <property type="component" value="Unassembled WGS sequence"/>
</dbReference>
<comment type="caution">
    <text evidence="1">The sequence shown here is derived from an EMBL/GenBank/DDBJ whole genome shotgun (WGS) entry which is preliminary data.</text>
</comment>
<organism evidence="1 2">
    <name type="scientific">Litoreibacter roseus</name>
    <dbReference type="NCBI Taxonomy" id="2601869"/>
    <lineage>
        <taxon>Bacteria</taxon>
        <taxon>Pseudomonadati</taxon>
        <taxon>Pseudomonadota</taxon>
        <taxon>Alphaproteobacteria</taxon>
        <taxon>Rhodobacterales</taxon>
        <taxon>Roseobacteraceae</taxon>
        <taxon>Litoreibacter</taxon>
    </lineage>
</organism>
<evidence type="ECO:0000313" key="1">
    <source>
        <dbReference type="EMBL" id="GFE66014.1"/>
    </source>
</evidence>
<dbReference type="RefSeq" id="WP_159808634.1">
    <property type="nucleotide sequence ID" value="NZ_BLJE01000003.1"/>
</dbReference>
<evidence type="ECO:0008006" key="3">
    <source>
        <dbReference type="Google" id="ProtNLM"/>
    </source>
</evidence>
<name>A0A6N6JIR9_9RHOB</name>
<keyword evidence="2" id="KW-1185">Reference proteome</keyword>
<dbReference type="AlphaFoldDB" id="A0A6N6JIR9"/>
<protein>
    <recommendedName>
        <fullName evidence="3">DUF4157 domain-containing protein</fullName>
    </recommendedName>
</protein>